<evidence type="ECO:0000313" key="3">
    <source>
        <dbReference type="Proteomes" id="UP001215280"/>
    </source>
</evidence>
<keyword evidence="3" id="KW-1185">Reference proteome</keyword>
<evidence type="ECO:0000313" key="2">
    <source>
        <dbReference type="EMBL" id="KAJ7741756.1"/>
    </source>
</evidence>
<protein>
    <submittedName>
        <fullName evidence="2">Uncharacterized protein</fullName>
    </submittedName>
</protein>
<feature type="compositionally biased region" description="Basic and acidic residues" evidence="1">
    <location>
        <begin position="18"/>
        <end position="29"/>
    </location>
</feature>
<comment type="caution">
    <text evidence="2">The sequence shown here is derived from an EMBL/GenBank/DDBJ whole genome shotgun (WGS) entry which is preliminary data.</text>
</comment>
<reference evidence="2" key="1">
    <citation type="submission" date="2023-03" db="EMBL/GenBank/DDBJ databases">
        <title>Massive genome expansion in bonnet fungi (Mycena s.s.) driven by repeated elements and novel gene families across ecological guilds.</title>
        <authorList>
            <consortium name="Lawrence Berkeley National Laboratory"/>
            <person name="Harder C.B."/>
            <person name="Miyauchi S."/>
            <person name="Viragh M."/>
            <person name="Kuo A."/>
            <person name="Thoen E."/>
            <person name="Andreopoulos B."/>
            <person name="Lu D."/>
            <person name="Skrede I."/>
            <person name="Drula E."/>
            <person name="Henrissat B."/>
            <person name="Morin E."/>
            <person name="Kohler A."/>
            <person name="Barry K."/>
            <person name="LaButti K."/>
            <person name="Morin E."/>
            <person name="Salamov A."/>
            <person name="Lipzen A."/>
            <person name="Mereny Z."/>
            <person name="Hegedus B."/>
            <person name="Baldrian P."/>
            <person name="Stursova M."/>
            <person name="Weitz H."/>
            <person name="Taylor A."/>
            <person name="Grigoriev I.V."/>
            <person name="Nagy L.G."/>
            <person name="Martin F."/>
            <person name="Kauserud H."/>
        </authorList>
    </citation>
    <scope>NUCLEOTIDE SEQUENCE</scope>
    <source>
        <strain evidence="2">CBHHK188m</strain>
    </source>
</reference>
<proteinExistence type="predicted"/>
<gene>
    <name evidence="2" type="ORF">DFH07DRAFT_777946</name>
</gene>
<name>A0AAD7IHI1_9AGAR</name>
<sequence length="229" mass="25501">MIGPKSDLRHGNFTPRGDVQEGRIRRAKDGQLAFTKDQRGSEKLKDDTQIDCCPCCELLLSRAGNRTATKESSAGLGVPASGNHRHSSWNGENPDSVLLVRIERFTMASENQGWRSWFWQRSGQGPGETQSIFSSEDGDAWEHIPYTDTISVGFFWVADRGRIGLKCVTGFPISRAVSPKFTIPQTSGARRRMNGPCGVWTDFSQGRSVRPQFEARNVPRDGKRRSAVE</sequence>
<evidence type="ECO:0000256" key="1">
    <source>
        <dbReference type="SAM" id="MobiDB-lite"/>
    </source>
</evidence>
<dbReference type="EMBL" id="JARJLG010000121">
    <property type="protein sequence ID" value="KAJ7741756.1"/>
    <property type="molecule type" value="Genomic_DNA"/>
</dbReference>
<accession>A0AAD7IHI1</accession>
<feature type="region of interest" description="Disordered" evidence="1">
    <location>
        <begin position="1"/>
        <end position="43"/>
    </location>
</feature>
<dbReference type="Proteomes" id="UP001215280">
    <property type="component" value="Unassembled WGS sequence"/>
</dbReference>
<feature type="region of interest" description="Disordered" evidence="1">
    <location>
        <begin position="69"/>
        <end position="89"/>
    </location>
</feature>
<organism evidence="2 3">
    <name type="scientific">Mycena maculata</name>
    <dbReference type="NCBI Taxonomy" id="230809"/>
    <lineage>
        <taxon>Eukaryota</taxon>
        <taxon>Fungi</taxon>
        <taxon>Dikarya</taxon>
        <taxon>Basidiomycota</taxon>
        <taxon>Agaricomycotina</taxon>
        <taxon>Agaricomycetes</taxon>
        <taxon>Agaricomycetidae</taxon>
        <taxon>Agaricales</taxon>
        <taxon>Marasmiineae</taxon>
        <taxon>Mycenaceae</taxon>
        <taxon>Mycena</taxon>
    </lineage>
</organism>
<feature type="compositionally biased region" description="Basic and acidic residues" evidence="1">
    <location>
        <begin position="1"/>
        <end position="10"/>
    </location>
</feature>
<dbReference type="AlphaFoldDB" id="A0AAD7IHI1"/>